<reference evidence="4" key="1">
    <citation type="submission" date="2022-02" db="EMBL/GenBank/DDBJ databases">
        <title>Paenibacillus sp. MBLB1832 Whole Genome Shotgun Sequencing.</title>
        <authorList>
            <person name="Hwang C.Y."/>
            <person name="Cho E.-S."/>
            <person name="Seo M.-J."/>
        </authorList>
    </citation>
    <scope>NUCLEOTIDE SEQUENCE</scope>
    <source>
        <strain evidence="4">MBLB1832</strain>
    </source>
</reference>
<gene>
    <name evidence="4" type="ORF">MJB10_04490</name>
</gene>
<dbReference type="PRINTS" id="PR00598">
    <property type="entry name" value="HTHMARR"/>
</dbReference>
<dbReference type="SMART" id="SM00347">
    <property type="entry name" value="HTH_MARR"/>
    <property type="match status" value="1"/>
</dbReference>
<dbReference type="Proteomes" id="UP001304650">
    <property type="component" value="Chromosome"/>
</dbReference>
<feature type="domain" description="HTH arsR-type" evidence="2">
    <location>
        <begin position="25"/>
        <end position="120"/>
    </location>
</feature>
<name>A0AA96LSR9_9BACL</name>
<keyword evidence="5" id="KW-1185">Reference proteome</keyword>
<dbReference type="Gene3D" id="1.10.10.10">
    <property type="entry name" value="Winged helix-like DNA-binding domain superfamily/Winged helix DNA-binding domain"/>
    <property type="match status" value="1"/>
</dbReference>
<dbReference type="PROSITE" id="PS50995">
    <property type="entry name" value="HTH_MARR_2"/>
    <property type="match status" value="1"/>
</dbReference>
<evidence type="ECO:0000313" key="5">
    <source>
        <dbReference type="Proteomes" id="UP001304650"/>
    </source>
</evidence>
<evidence type="ECO:0000256" key="1">
    <source>
        <dbReference type="ARBA" id="ARBA00023125"/>
    </source>
</evidence>
<dbReference type="PROSITE" id="PS50987">
    <property type="entry name" value="HTH_ARSR_2"/>
    <property type="match status" value="1"/>
</dbReference>
<keyword evidence="1" id="KW-0238">DNA-binding</keyword>
<dbReference type="GO" id="GO:0003700">
    <property type="term" value="F:DNA-binding transcription factor activity"/>
    <property type="evidence" value="ECO:0007669"/>
    <property type="project" value="InterPro"/>
</dbReference>
<dbReference type="GO" id="GO:0003677">
    <property type="term" value="F:DNA binding"/>
    <property type="evidence" value="ECO:0007669"/>
    <property type="project" value="UniProtKB-KW"/>
</dbReference>
<dbReference type="GO" id="GO:0006950">
    <property type="term" value="P:response to stress"/>
    <property type="evidence" value="ECO:0007669"/>
    <property type="project" value="TreeGrafter"/>
</dbReference>
<feature type="domain" description="HTH marR-type" evidence="3">
    <location>
        <begin position="14"/>
        <end position="143"/>
    </location>
</feature>
<dbReference type="SUPFAM" id="SSF46785">
    <property type="entry name" value="Winged helix' DNA-binding domain"/>
    <property type="match status" value="1"/>
</dbReference>
<evidence type="ECO:0000259" key="3">
    <source>
        <dbReference type="PROSITE" id="PS50995"/>
    </source>
</evidence>
<dbReference type="PANTHER" id="PTHR33164">
    <property type="entry name" value="TRANSCRIPTIONAL REGULATOR, MARR FAMILY"/>
    <property type="match status" value="1"/>
</dbReference>
<organism evidence="4 5">
    <name type="scientific">Paenibacillus roseopurpureus</name>
    <dbReference type="NCBI Taxonomy" id="2918901"/>
    <lineage>
        <taxon>Bacteria</taxon>
        <taxon>Bacillati</taxon>
        <taxon>Bacillota</taxon>
        <taxon>Bacilli</taxon>
        <taxon>Bacillales</taxon>
        <taxon>Paenibacillaceae</taxon>
        <taxon>Paenibacillus</taxon>
    </lineage>
</organism>
<dbReference type="InterPro" id="IPR000835">
    <property type="entry name" value="HTH_MarR-typ"/>
</dbReference>
<dbReference type="CDD" id="cd00090">
    <property type="entry name" value="HTH_ARSR"/>
    <property type="match status" value="1"/>
</dbReference>
<protein>
    <submittedName>
        <fullName evidence="4">MarR family transcriptional regulator</fullName>
    </submittedName>
</protein>
<dbReference type="InterPro" id="IPR036388">
    <property type="entry name" value="WH-like_DNA-bd_sf"/>
</dbReference>
<dbReference type="AlphaFoldDB" id="A0AA96LSR9"/>
<proteinExistence type="predicted"/>
<dbReference type="InterPro" id="IPR036390">
    <property type="entry name" value="WH_DNA-bd_sf"/>
</dbReference>
<evidence type="ECO:0000313" key="4">
    <source>
        <dbReference type="EMBL" id="WNR45399.1"/>
    </source>
</evidence>
<dbReference type="InterPro" id="IPR001845">
    <property type="entry name" value="HTH_ArsR_DNA-bd_dom"/>
</dbReference>
<accession>A0AA96LSR9</accession>
<dbReference type="EMBL" id="CP130319">
    <property type="protein sequence ID" value="WNR45399.1"/>
    <property type="molecule type" value="Genomic_DNA"/>
</dbReference>
<evidence type="ECO:0000259" key="2">
    <source>
        <dbReference type="PROSITE" id="PS50987"/>
    </source>
</evidence>
<sequence>MNNKTSTETSRNLAVLIWLRTIRITQKISRMAEQPLKELNVTGPQLSILNQLAASEGMSQQDIAKRLAVTKGNVSQLIDKLEEAGYIRKKKEGRSSFISLSDPGRRFIASTIPEHDQFIEEKFSVLTELEKEELLRLLRKVDQSL</sequence>
<dbReference type="PANTHER" id="PTHR33164:SF43">
    <property type="entry name" value="HTH-TYPE TRANSCRIPTIONAL REPRESSOR YETL"/>
    <property type="match status" value="1"/>
</dbReference>
<dbReference type="InterPro" id="IPR039422">
    <property type="entry name" value="MarR/SlyA-like"/>
</dbReference>
<dbReference type="RefSeq" id="WP_314802114.1">
    <property type="nucleotide sequence ID" value="NZ_CP130319.1"/>
</dbReference>
<dbReference type="Pfam" id="PF12802">
    <property type="entry name" value="MarR_2"/>
    <property type="match status" value="1"/>
</dbReference>
<dbReference type="KEGG" id="proo:MJB10_04490"/>
<dbReference type="InterPro" id="IPR011991">
    <property type="entry name" value="ArsR-like_HTH"/>
</dbReference>